<name>A0A3D9SEY2_9BACL</name>
<dbReference type="SUPFAM" id="SSF53756">
    <property type="entry name" value="UDP-Glycosyltransferase/glycogen phosphorylase"/>
    <property type="match status" value="1"/>
</dbReference>
<comment type="caution">
    <text evidence="3">The sequence shown here is derived from an EMBL/GenBank/DDBJ whole genome shotgun (WGS) entry which is preliminary data.</text>
</comment>
<dbReference type="Gene3D" id="3.40.50.2000">
    <property type="entry name" value="Glycogen Phosphorylase B"/>
    <property type="match status" value="2"/>
</dbReference>
<dbReference type="EMBL" id="QTTN01000002">
    <property type="protein sequence ID" value="REE93147.1"/>
    <property type="molecule type" value="Genomic_DNA"/>
</dbReference>
<dbReference type="PANTHER" id="PTHR12526:SF634">
    <property type="entry name" value="BLL3361 PROTEIN"/>
    <property type="match status" value="1"/>
</dbReference>
<dbReference type="PANTHER" id="PTHR12526">
    <property type="entry name" value="GLYCOSYLTRANSFERASE"/>
    <property type="match status" value="1"/>
</dbReference>
<organism evidence="3 4">
    <name type="scientific">Paenibacillus taihuensis</name>
    <dbReference type="NCBI Taxonomy" id="1156355"/>
    <lineage>
        <taxon>Bacteria</taxon>
        <taxon>Bacillati</taxon>
        <taxon>Bacillota</taxon>
        <taxon>Bacilli</taxon>
        <taxon>Bacillales</taxon>
        <taxon>Paenibacillaceae</taxon>
        <taxon>Paenibacillus</taxon>
    </lineage>
</organism>
<evidence type="ECO:0000259" key="1">
    <source>
        <dbReference type="Pfam" id="PF00534"/>
    </source>
</evidence>
<reference evidence="3 4" key="1">
    <citation type="submission" date="2018-08" db="EMBL/GenBank/DDBJ databases">
        <title>Genomic Encyclopedia of Type Strains, Phase III (KMG-III): the genomes of soil and plant-associated and newly described type strains.</title>
        <authorList>
            <person name="Whitman W."/>
        </authorList>
    </citation>
    <scope>NUCLEOTIDE SEQUENCE [LARGE SCALE GENOMIC DNA]</scope>
    <source>
        <strain evidence="3 4">CGMCC 1.10966</strain>
    </source>
</reference>
<sequence>MRILIATYWGLPSLGGLDQYVRQLKRGLEARGHEVDIFCKAPDDSGYQMLNKGLFLSKSSVQPMISAKADTCFAKHLPGLDQRIKDMEIDKYCYEAAAAYLCPQPYDIIHTQDVVSARAFTRIGHSQSARVSTIHGCLATESLARFRMDGWLNDNYRSTPLWHYYGLIEHFGIIQNHETIMPTGWLKGIYSQEYQVPADRMTIVPYGMDIEEFLNEMNQPSVTPHAGEKKIILCSARFDPVKGHVHLLGALSQLKNVRDDWVCWLAGEGALEERLREQVAAFGLQNDVVFLGKRGDIPALLKKSDVVVLPSLQDNHPFAIMEAQVAGKPLIASNAGGIPEMVTQESTGLIFPAGNDHDLFRNLLNLLNNEWLRSWLSEQSQAWSQRYWSLPVMIDRIAAVYELALQKSRR</sequence>
<feature type="domain" description="Glycosyl transferase family 1" evidence="1">
    <location>
        <begin position="221"/>
        <end position="381"/>
    </location>
</feature>
<dbReference type="OrthoDB" id="9815550at2"/>
<dbReference type="InterPro" id="IPR028098">
    <property type="entry name" value="Glyco_trans_4-like_N"/>
</dbReference>
<dbReference type="AlphaFoldDB" id="A0A3D9SEY2"/>
<accession>A0A3D9SEY2</accession>
<dbReference type="CDD" id="cd03801">
    <property type="entry name" value="GT4_PimA-like"/>
    <property type="match status" value="1"/>
</dbReference>
<keyword evidence="4" id="KW-1185">Reference proteome</keyword>
<dbReference type="Proteomes" id="UP000256304">
    <property type="component" value="Unassembled WGS sequence"/>
</dbReference>
<protein>
    <submittedName>
        <fullName evidence="3">Glycosyltransferase involved in cell wall biosynthesis</fullName>
    </submittedName>
</protein>
<gene>
    <name evidence="3" type="ORF">A8990_102234</name>
</gene>
<dbReference type="RefSeq" id="WP_116187594.1">
    <property type="nucleotide sequence ID" value="NZ_QTTN01000002.1"/>
</dbReference>
<proteinExistence type="predicted"/>
<evidence type="ECO:0000313" key="3">
    <source>
        <dbReference type="EMBL" id="REE93147.1"/>
    </source>
</evidence>
<dbReference type="Pfam" id="PF13439">
    <property type="entry name" value="Glyco_transf_4"/>
    <property type="match status" value="1"/>
</dbReference>
<dbReference type="GO" id="GO:0016757">
    <property type="term" value="F:glycosyltransferase activity"/>
    <property type="evidence" value="ECO:0007669"/>
    <property type="project" value="InterPro"/>
</dbReference>
<keyword evidence="3" id="KW-0808">Transferase</keyword>
<feature type="domain" description="Glycosyltransferase subfamily 4-like N-terminal" evidence="2">
    <location>
        <begin position="15"/>
        <end position="211"/>
    </location>
</feature>
<dbReference type="InterPro" id="IPR001296">
    <property type="entry name" value="Glyco_trans_1"/>
</dbReference>
<evidence type="ECO:0000313" key="4">
    <source>
        <dbReference type="Proteomes" id="UP000256304"/>
    </source>
</evidence>
<dbReference type="Pfam" id="PF00534">
    <property type="entry name" value="Glycos_transf_1"/>
    <property type="match status" value="1"/>
</dbReference>
<evidence type="ECO:0000259" key="2">
    <source>
        <dbReference type="Pfam" id="PF13439"/>
    </source>
</evidence>